<organism evidence="2 3">
    <name type="scientific">Dreissena polymorpha</name>
    <name type="common">Zebra mussel</name>
    <name type="synonym">Mytilus polymorpha</name>
    <dbReference type="NCBI Taxonomy" id="45954"/>
    <lineage>
        <taxon>Eukaryota</taxon>
        <taxon>Metazoa</taxon>
        <taxon>Spiralia</taxon>
        <taxon>Lophotrochozoa</taxon>
        <taxon>Mollusca</taxon>
        <taxon>Bivalvia</taxon>
        <taxon>Autobranchia</taxon>
        <taxon>Heteroconchia</taxon>
        <taxon>Euheterodonta</taxon>
        <taxon>Imparidentia</taxon>
        <taxon>Neoheterodontei</taxon>
        <taxon>Myida</taxon>
        <taxon>Dreissenoidea</taxon>
        <taxon>Dreissenidae</taxon>
        <taxon>Dreissena</taxon>
    </lineage>
</organism>
<protein>
    <submittedName>
        <fullName evidence="2">Uncharacterized protein</fullName>
    </submittedName>
</protein>
<evidence type="ECO:0000313" key="3">
    <source>
        <dbReference type="Proteomes" id="UP000828390"/>
    </source>
</evidence>
<feature type="transmembrane region" description="Helical" evidence="1">
    <location>
        <begin position="42"/>
        <end position="60"/>
    </location>
</feature>
<dbReference type="EMBL" id="JAIWYP010000003">
    <property type="protein sequence ID" value="KAH3859455.1"/>
    <property type="molecule type" value="Genomic_DNA"/>
</dbReference>
<name>A0A9D4RAQ5_DREPO</name>
<evidence type="ECO:0000313" key="2">
    <source>
        <dbReference type="EMBL" id="KAH3859455.1"/>
    </source>
</evidence>
<keyword evidence="1" id="KW-0812">Transmembrane</keyword>
<keyword evidence="3" id="KW-1185">Reference proteome</keyword>
<evidence type="ECO:0000256" key="1">
    <source>
        <dbReference type="SAM" id="Phobius"/>
    </source>
</evidence>
<accession>A0A9D4RAQ5</accession>
<sequence>MAYCHEAPGRYRKLPLVDTSCHVTDVAGTPVPLLQAGRGFTLLLYHFLRISFMFVVCFISKTCLQKKSAKTAAICNLVSCWSMTLPC</sequence>
<dbReference type="Proteomes" id="UP000828390">
    <property type="component" value="Unassembled WGS sequence"/>
</dbReference>
<keyword evidence="1" id="KW-0472">Membrane</keyword>
<dbReference type="AlphaFoldDB" id="A0A9D4RAQ5"/>
<proteinExistence type="predicted"/>
<comment type="caution">
    <text evidence="2">The sequence shown here is derived from an EMBL/GenBank/DDBJ whole genome shotgun (WGS) entry which is preliminary data.</text>
</comment>
<keyword evidence="1" id="KW-1133">Transmembrane helix</keyword>
<gene>
    <name evidence="2" type="ORF">DPMN_102270</name>
</gene>
<reference evidence="2" key="1">
    <citation type="journal article" date="2019" name="bioRxiv">
        <title>The Genome of the Zebra Mussel, Dreissena polymorpha: A Resource for Invasive Species Research.</title>
        <authorList>
            <person name="McCartney M.A."/>
            <person name="Auch B."/>
            <person name="Kono T."/>
            <person name="Mallez S."/>
            <person name="Zhang Y."/>
            <person name="Obille A."/>
            <person name="Becker A."/>
            <person name="Abrahante J.E."/>
            <person name="Garbe J."/>
            <person name="Badalamenti J.P."/>
            <person name="Herman A."/>
            <person name="Mangelson H."/>
            <person name="Liachko I."/>
            <person name="Sullivan S."/>
            <person name="Sone E.D."/>
            <person name="Koren S."/>
            <person name="Silverstein K.A.T."/>
            <person name="Beckman K.B."/>
            <person name="Gohl D.M."/>
        </authorList>
    </citation>
    <scope>NUCLEOTIDE SEQUENCE</scope>
    <source>
        <strain evidence="2">Duluth1</strain>
        <tissue evidence="2">Whole animal</tissue>
    </source>
</reference>
<reference evidence="2" key="2">
    <citation type="submission" date="2020-11" db="EMBL/GenBank/DDBJ databases">
        <authorList>
            <person name="McCartney M.A."/>
            <person name="Auch B."/>
            <person name="Kono T."/>
            <person name="Mallez S."/>
            <person name="Becker A."/>
            <person name="Gohl D.M."/>
            <person name="Silverstein K.A.T."/>
            <person name="Koren S."/>
            <person name="Bechman K.B."/>
            <person name="Herman A."/>
            <person name="Abrahante J.E."/>
            <person name="Garbe J."/>
        </authorList>
    </citation>
    <scope>NUCLEOTIDE SEQUENCE</scope>
    <source>
        <strain evidence="2">Duluth1</strain>
        <tissue evidence="2">Whole animal</tissue>
    </source>
</reference>